<dbReference type="PANTHER" id="PTHR47304:SF1">
    <property type="entry name" value="COMPLEMENT COMPONENT C8 GAMMA CHAIN"/>
    <property type="match status" value="1"/>
</dbReference>
<gene>
    <name evidence="2" type="ORF">SKAU_G00060010</name>
</gene>
<dbReference type="GO" id="GO:0005579">
    <property type="term" value="C:membrane attack complex"/>
    <property type="evidence" value="ECO:0007669"/>
    <property type="project" value="InterPro"/>
</dbReference>
<keyword evidence="3" id="KW-1185">Reference proteome</keyword>
<evidence type="ECO:0000313" key="3">
    <source>
        <dbReference type="Proteomes" id="UP001152622"/>
    </source>
</evidence>
<dbReference type="InterPro" id="IPR012674">
    <property type="entry name" value="Calycin"/>
</dbReference>
<dbReference type="Pfam" id="PF00061">
    <property type="entry name" value="Lipocalin"/>
    <property type="match status" value="1"/>
</dbReference>
<dbReference type="Gene3D" id="2.40.128.20">
    <property type="match status" value="1"/>
</dbReference>
<dbReference type="SUPFAM" id="SSF50814">
    <property type="entry name" value="Lipocalins"/>
    <property type="match status" value="1"/>
</dbReference>
<dbReference type="Proteomes" id="UP001152622">
    <property type="component" value="Chromosome 2"/>
</dbReference>
<organism evidence="2 3">
    <name type="scientific">Synaphobranchus kaupii</name>
    <name type="common">Kaup's arrowtooth eel</name>
    <dbReference type="NCBI Taxonomy" id="118154"/>
    <lineage>
        <taxon>Eukaryota</taxon>
        <taxon>Metazoa</taxon>
        <taxon>Chordata</taxon>
        <taxon>Craniata</taxon>
        <taxon>Vertebrata</taxon>
        <taxon>Euteleostomi</taxon>
        <taxon>Actinopterygii</taxon>
        <taxon>Neopterygii</taxon>
        <taxon>Teleostei</taxon>
        <taxon>Anguilliformes</taxon>
        <taxon>Synaphobranchidae</taxon>
        <taxon>Synaphobranchus</taxon>
    </lineage>
</organism>
<dbReference type="AlphaFoldDB" id="A0A9Q1J9H6"/>
<dbReference type="EMBL" id="JAINUF010000002">
    <property type="protein sequence ID" value="KAJ8375421.1"/>
    <property type="molecule type" value="Genomic_DNA"/>
</dbReference>
<comment type="caution">
    <text evidence="2">The sequence shown here is derived from an EMBL/GenBank/DDBJ whole genome shotgun (WGS) entry which is preliminary data.</text>
</comment>
<evidence type="ECO:0000259" key="1">
    <source>
        <dbReference type="Pfam" id="PF00061"/>
    </source>
</evidence>
<dbReference type="OrthoDB" id="9941609at2759"/>
<protein>
    <recommendedName>
        <fullName evidence="1">Lipocalin/cytosolic fatty-acid binding domain-containing protein</fullName>
    </recommendedName>
</protein>
<name>A0A9Q1J9H6_SYNKA</name>
<evidence type="ECO:0000313" key="2">
    <source>
        <dbReference type="EMBL" id="KAJ8375421.1"/>
    </source>
</evidence>
<reference evidence="2" key="1">
    <citation type="journal article" date="2023" name="Science">
        <title>Genome structures resolve the early diversification of teleost fishes.</title>
        <authorList>
            <person name="Parey E."/>
            <person name="Louis A."/>
            <person name="Montfort J."/>
            <person name="Bouchez O."/>
            <person name="Roques C."/>
            <person name="Iampietro C."/>
            <person name="Lluch J."/>
            <person name="Castinel A."/>
            <person name="Donnadieu C."/>
            <person name="Desvignes T."/>
            <person name="Floi Bucao C."/>
            <person name="Jouanno E."/>
            <person name="Wen M."/>
            <person name="Mejri S."/>
            <person name="Dirks R."/>
            <person name="Jansen H."/>
            <person name="Henkel C."/>
            <person name="Chen W.J."/>
            <person name="Zahm M."/>
            <person name="Cabau C."/>
            <person name="Klopp C."/>
            <person name="Thompson A.W."/>
            <person name="Robinson-Rechavi M."/>
            <person name="Braasch I."/>
            <person name="Lecointre G."/>
            <person name="Bobe J."/>
            <person name="Postlethwait J.H."/>
            <person name="Berthelot C."/>
            <person name="Roest Crollius H."/>
            <person name="Guiguen Y."/>
        </authorList>
    </citation>
    <scope>NUCLEOTIDE SEQUENCE</scope>
    <source>
        <strain evidence="2">WJC10195</strain>
    </source>
</reference>
<dbReference type="InterPro" id="IPR000566">
    <property type="entry name" value="Lipocln_cytosolic_FA-bd_dom"/>
</dbReference>
<accession>A0A9Q1J9H6</accession>
<dbReference type="GO" id="GO:0070062">
    <property type="term" value="C:extracellular exosome"/>
    <property type="evidence" value="ECO:0007669"/>
    <property type="project" value="TreeGrafter"/>
</dbReference>
<dbReference type="PANTHER" id="PTHR47304">
    <property type="entry name" value="COMPLEMENT COMPONENT C8 GAMMA CHAIN"/>
    <property type="match status" value="1"/>
</dbReference>
<dbReference type="GO" id="GO:0072562">
    <property type="term" value="C:blood microparticle"/>
    <property type="evidence" value="ECO:0007669"/>
    <property type="project" value="TreeGrafter"/>
</dbReference>
<dbReference type="GO" id="GO:0006956">
    <property type="term" value="P:complement activation"/>
    <property type="evidence" value="ECO:0007669"/>
    <property type="project" value="InterPro"/>
</dbReference>
<dbReference type="GO" id="GO:0001848">
    <property type="term" value="F:complement binding"/>
    <property type="evidence" value="ECO:0007669"/>
    <property type="project" value="TreeGrafter"/>
</dbReference>
<dbReference type="InterPro" id="IPR043245">
    <property type="entry name" value="C8G"/>
</dbReference>
<feature type="domain" description="Lipocalin/cytosolic fatty-acid binding" evidence="1">
    <location>
        <begin position="21"/>
        <end position="75"/>
    </location>
</feature>
<proteinExistence type="predicted"/>
<sequence length="97" mass="11464">MYDLNIYFVISYHQGDKPTNGIDISVGEIDYNSYAILYYQKRGKISMKLYGRSERLQDHIHDKFELLAEKQNLGEFVFPFPKYGFCQSADEKHILYP</sequence>